<feature type="transmembrane region" description="Helical" evidence="1">
    <location>
        <begin position="74"/>
        <end position="98"/>
    </location>
</feature>
<dbReference type="EMBL" id="CAJZBQ010000036">
    <property type="protein sequence ID" value="CAG9324706.1"/>
    <property type="molecule type" value="Genomic_DNA"/>
</dbReference>
<feature type="transmembrane region" description="Helical" evidence="1">
    <location>
        <begin position="12"/>
        <end position="31"/>
    </location>
</feature>
<protein>
    <submittedName>
        <fullName evidence="2">Uncharacterized protein</fullName>
    </submittedName>
</protein>
<evidence type="ECO:0000313" key="3">
    <source>
        <dbReference type="Proteomes" id="UP001162131"/>
    </source>
</evidence>
<organism evidence="2 3">
    <name type="scientific">Blepharisma stoltei</name>
    <dbReference type="NCBI Taxonomy" id="1481888"/>
    <lineage>
        <taxon>Eukaryota</taxon>
        <taxon>Sar</taxon>
        <taxon>Alveolata</taxon>
        <taxon>Ciliophora</taxon>
        <taxon>Postciliodesmatophora</taxon>
        <taxon>Heterotrichea</taxon>
        <taxon>Heterotrichida</taxon>
        <taxon>Blepharismidae</taxon>
        <taxon>Blepharisma</taxon>
    </lineage>
</organism>
<accession>A0AAU9JSK8</accession>
<keyword evidence="1" id="KW-0472">Membrane</keyword>
<evidence type="ECO:0000313" key="2">
    <source>
        <dbReference type="EMBL" id="CAG9324706.1"/>
    </source>
</evidence>
<reference evidence="2" key="1">
    <citation type="submission" date="2021-09" db="EMBL/GenBank/DDBJ databases">
        <authorList>
            <consortium name="AG Swart"/>
            <person name="Singh M."/>
            <person name="Singh A."/>
            <person name="Seah K."/>
            <person name="Emmerich C."/>
        </authorList>
    </citation>
    <scope>NUCLEOTIDE SEQUENCE</scope>
    <source>
        <strain evidence="2">ATCC30299</strain>
    </source>
</reference>
<evidence type="ECO:0000256" key="1">
    <source>
        <dbReference type="SAM" id="Phobius"/>
    </source>
</evidence>
<proteinExistence type="predicted"/>
<name>A0AAU9JSK8_9CILI</name>
<dbReference type="Proteomes" id="UP001162131">
    <property type="component" value="Unassembled WGS sequence"/>
</dbReference>
<gene>
    <name evidence="2" type="ORF">BSTOLATCC_MIC36488</name>
</gene>
<dbReference type="AlphaFoldDB" id="A0AAU9JSK8"/>
<sequence>MAGLIEKFVWVYFLAMIICCHLSLLICQDVVSNKQSCPSKPPIYDLVEKYIFSVPLIKKSIIAIYSSLKIKDDLIALIALAGIPALIAENMFIVYLVIRYTLSFISTILSNLLKGIVISLVLSLLISLLFGEEFTSETFISTISSNLDTTWHTLSYYANLASTFFLHYNK</sequence>
<comment type="caution">
    <text evidence="2">The sequence shown here is derived from an EMBL/GenBank/DDBJ whole genome shotgun (WGS) entry which is preliminary data.</text>
</comment>
<keyword evidence="3" id="KW-1185">Reference proteome</keyword>
<feature type="transmembrane region" description="Helical" evidence="1">
    <location>
        <begin position="104"/>
        <end position="130"/>
    </location>
</feature>
<keyword evidence="1" id="KW-1133">Transmembrane helix</keyword>
<keyword evidence="1" id="KW-0812">Transmembrane</keyword>